<dbReference type="InterPro" id="IPR010662">
    <property type="entry name" value="RBBP9/YdeN"/>
</dbReference>
<dbReference type="SUPFAM" id="SSF53474">
    <property type="entry name" value="alpha/beta-Hydrolases"/>
    <property type="match status" value="1"/>
</dbReference>
<name>A0ABS5DXI6_9BURK</name>
<evidence type="ECO:0000313" key="1">
    <source>
        <dbReference type="EMBL" id="MBQ0935862.1"/>
    </source>
</evidence>
<protein>
    <submittedName>
        <fullName evidence="1">Serine hydrolase family protein</fullName>
    </submittedName>
</protein>
<keyword evidence="2" id="KW-1185">Reference proteome</keyword>
<reference evidence="1 2" key="1">
    <citation type="submission" date="2021-04" db="EMBL/GenBank/DDBJ databases">
        <title>The genome sequence of type strain Ideonella paludis KCTC 32238.</title>
        <authorList>
            <person name="Liu Y."/>
        </authorList>
    </citation>
    <scope>NUCLEOTIDE SEQUENCE [LARGE SCALE GENOMIC DNA]</scope>
    <source>
        <strain evidence="1 2">KCTC 32238</strain>
    </source>
</reference>
<accession>A0ABS5DXI6</accession>
<dbReference type="Gene3D" id="3.40.50.1820">
    <property type="entry name" value="alpha/beta hydrolase"/>
    <property type="match status" value="1"/>
</dbReference>
<dbReference type="GO" id="GO:0016787">
    <property type="term" value="F:hydrolase activity"/>
    <property type="evidence" value="ECO:0007669"/>
    <property type="project" value="UniProtKB-KW"/>
</dbReference>
<dbReference type="Pfam" id="PF06821">
    <property type="entry name" value="Ser_hydrolase"/>
    <property type="match status" value="2"/>
</dbReference>
<dbReference type="EMBL" id="JAGQDG010000004">
    <property type="protein sequence ID" value="MBQ0935862.1"/>
    <property type="molecule type" value="Genomic_DNA"/>
</dbReference>
<dbReference type="Proteomes" id="UP000672097">
    <property type="component" value="Unassembled WGS sequence"/>
</dbReference>
<dbReference type="RefSeq" id="WP_210809185.1">
    <property type="nucleotide sequence ID" value="NZ_JAGQDG010000004.1"/>
</dbReference>
<keyword evidence="1" id="KW-0378">Hydrolase</keyword>
<proteinExistence type="predicted"/>
<sequence length="224" mass="25113">MAWSELRTRLLIMPGLHGSGPDHWQTWLERQHPGAVRVRVPNWSAPHLDDWALAIDRTLAEAQSPPVAPAPVSTVAEPSARVRLLYPERPAEAWIAVGHSFGCLALARYLQQRGRGLQAALLVAPANPDRFNIPEGVLDRNLPCRSTLIYSRSDPWMSVSDARYYGQRWGSQLMDAGEAGHINPESGYGPWPLARQWINQMIQTLEAEHQRLHPPRASTLRFAT</sequence>
<comment type="caution">
    <text evidence="1">The sequence shown here is derived from an EMBL/GenBank/DDBJ whole genome shotgun (WGS) entry which is preliminary data.</text>
</comment>
<organism evidence="1 2">
    <name type="scientific">Ideonella paludis</name>
    <dbReference type="NCBI Taxonomy" id="1233411"/>
    <lineage>
        <taxon>Bacteria</taxon>
        <taxon>Pseudomonadati</taxon>
        <taxon>Pseudomonadota</taxon>
        <taxon>Betaproteobacteria</taxon>
        <taxon>Burkholderiales</taxon>
        <taxon>Sphaerotilaceae</taxon>
        <taxon>Ideonella</taxon>
    </lineage>
</organism>
<dbReference type="InterPro" id="IPR029058">
    <property type="entry name" value="AB_hydrolase_fold"/>
</dbReference>
<gene>
    <name evidence="1" type="ORF">KAK11_11045</name>
</gene>
<evidence type="ECO:0000313" key="2">
    <source>
        <dbReference type="Proteomes" id="UP000672097"/>
    </source>
</evidence>